<accession>A0A8H9I0K3</accession>
<dbReference type="Proteomes" id="UP000610124">
    <property type="component" value="Unassembled WGS sequence"/>
</dbReference>
<proteinExistence type="predicted"/>
<dbReference type="AlphaFoldDB" id="A0A8H9I0K3"/>
<evidence type="ECO:0000313" key="2">
    <source>
        <dbReference type="Proteomes" id="UP000610124"/>
    </source>
</evidence>
<gene>
    <name evidence="1" type="ORF">GCM10010502_69090</name>
</gene>
<reference evidence="1 2" key="1">
    <citation type="journal article" date="2014" name="Int. J. Syst. Evol. Microbiol.">
        <title>Complete genome sequence of Corynebacterium casei LMG S-19264T (=DSM 44701T), isolated from a smear-ripened cheese.</title>
        <authorList>
            <consortium name="US DOE Joint Genome Institute (JGI-PGF)"/>
            <person name="Walter F."/>
            <person name="Albersmeier A."/>
            <person name="Kalinowski J."/>
            <person name="Ruckert C."/>
        </authorList>
    </citation>
    <scope>NUCLEOTIDE SEQUENCE [LARGE SCALE GENOMIC DNA]</scope>
    <source>
        <strain evidence="1 2">JCM 4434</strain>
    </source>
</reference>
<comment type="caution">
    <text evidence="1">The sequence shown here is derived from an EMBL/GenBank/DDBJ whole genome shotgun (WGS) entry which is preliminary data.</text>
</comment>
<organism evidence="1 2">
    <name type="scientific">Kitasatospora aureofaciens</name>
    <name type="common">Streptomyces aureofaciens</name>
    <dbReference type="NCBI Taxonomy" id="1894"/>
    <lineage>
        <taxon>Bacteria</taxon>
        <taxon>Bacillati</taxon>
        <taxon>Actinomycetota</taxon>
        <taxon>Actinomycetes</taxon>
        <taxon>Kitasatosporales</taxon>
        <taxon>Streptomycetaceae</taxon>
        <taxon>Kitasatospora</taxon>
    </lineage>
</organism>
<dbReference type="EMBL" id="BMUB01000033">
    <property type="protein sequence ID" value="GGV04526.1"/>
    <property type="molecule type" value="Genomic_DNA"/>
</dbReference>
<evidence type="ECO:0000313" key="1">
    <source>
        <dbReference type="EMBL" id="GGV04526.1"/>
    </source>
</evidence>
<name>A0A8H9I0K3_KITAU</name>
<protein>
    <submittedName>
        <fullName evidence="1">Uncharacterized protein</fullName>
    </submittedName>
</protein>
<sequence length="58" mass="6087">MGRLQHLRPAVFADDNRTHIAAHGIPLVIDADGDRAAPDRLAMANILVAVGIACEVGT</sequence>